<organism evidence="1">
    <name type="scientific">marine sediment metagenome</name>
    <dbReference type="NCBI Taxonomy" id="412755"/>
    <lineage>
        <taxon>unclassified sequences</taxon>
        <taxon>metagenomes</taxon>
        <taxon>ecological metagenomes</taxon>
    </lineage>
</organism>
<proteinExistence type="predicted"/>
<sequence>MKNKIGWCNTTWNPVWGCLNKCPYCYAIKINKRFWAKMIEIERDYHFKKHQSWAWTGDQLRDLHDFKPTFLEAQFNKKFPKKPQRIFVGSMSEIYYWEDEWLEKILEKVKQYPQHIFQFLTKDPLAYLDYEFPQNCWLGLTITDNKYYSFEYQKFMKANPYNLHFICFEPLLESRYTISIDLEGIDWVILGAESGNRKGKILPGLDPVLAIVRYCQKN</sequence>
<comment type="caution">
    <text evidence="1">The sequence shown here is derived from an EMBL/GenBank/DDBJ whole genome shotgun (WGS) entry which is preliminary data.</text>
</comment>
<dbReference type="GO" id="GO:0051536">
    <property type="term" value="F:iron-sulfur cluster binding"/>
    <property type="evidence" value="ECO:0007669"/>
    <property type="project" value="InterPro"/>
</dbReference>
<dbReference type="InterPro" id="IPR011101">
    <property type="entry name" value="DUF5131"/>
</dbReference>
<reference evidence="1" key="1">
    <citation type="journal article" date="2014" name="Front. Microbiol.">
        <title>High frequency of phylogenetically diverse reductive dehalogenase-homologous genes in deep subseafloor sedimentary metagenomes.</title>
        <authorList>
            <person name="Kawai M."/>
            <person name="Futagami T."/>
            <person name="Toyoda A."/>
            <person name="Takaki Y."/>
            <person name="Nishi S."/>
            <person name="Hori S."/>
            <person name="Arai W."/>
            <person name="Tsubouchi T."/>
            <person name="Morono Y."/>
            <person name="Uchiyama I."/>
            <person name="Ito T."/>
            <person name="Fujiyama A."/>
            <person name="Inagaki F."/>
            <person name="Takami H."/>
        </authorList>
    </citation>
    <scope>NUCLEOTIDE SEQUENCE</scope>
    <source>
        <strain evidence="1">Expedition CK06-06</strain>
    </source>
</reference>
<feature type="non-terminal residue" evidence="1">
    <location>
        <position position="218"/>
    </location>
</feature>
<dbReference type="Pfam" id="PF07505">
    <property type="entry name" value="DUF5131"/>
    <property type="match status" value="1"/>
</dbReference>
<protein>
    <recommendedName>
        <fullName evidence="2">Phage protein Gp37/Gp68</fullName>
    </recommendedName>
</protein>
<evidence type="ECO:0008006" key="2">
    <source>
        <dbReference type="Google" id="ProtNLM"/>
    </source>
</evidence>
<gene>
    <name evidence="1" type="ORF">S03H2_22162</name>
</gene>
<dbReference type="GO" id="GO:0003824">
    <property type="term" value="F:catalytic activity"/>
    <property type="evidence" value="ECO:0007669"/>
    <property type="project" value="InterPro"/>
</dbReference>
<dbReference type="EMBL" id="BARU01011889">
    <property type="protein sequence ID" value="GAH34422.1"/>
    <property type="molecule type" value="Genomic_DNA"/>
</dbReference>
<accession>X1EPB3</accession>
<dbReference type="InterPro" id="IPR007197">
    <property type="entry name" value="rSAM"/>
</dbReference>
<dbReference type="AlphaFoldDB" id="X1EPB3"/>
<name>X1EPB3_9ZZZZ</name>
<dbReference type="SFLD" id="SFLDS00029">
    <property type="entry name" value="Radical_SAM"/>
    <property type="match status" value="1"/>
</dbReference>
<evidence type="ECO:0000313" key="1">
    <source>
        <dbReference type="EMBL" id="GAH34422.1"/>
    </source>
</evidence>